<feature type="region of interest" description="Disordered" evidence="1">
    <location>
        <begin position="372"/>
        <end position="399"/>
    </location>
</feature>
<dbReference type="EMBL" id="BEGY01000002">
    <property type="protein sequence ID" value="GAX73121.1"/>
    <property type="molecule type" value="Genomic_DNA"/>
</dbReference>
<dbReference type="Proteomes" id="UP000232323">
    <property type="component" value="Unassembled WGS sequence"/>
</dbReference>
<keyword evidence="3" id="KW-1185">Reference proteome</keyword>
<dbReference type="AlphaFoldDB" id="A0A250WQP6"/>
<organism evidence="2 3">
    <name type="scientific">Chlamydomonas eustigma</name>
    <dbReference type="NCBI Taxonomy" id="1157962"/>
    <lineage>
        <taxon>Eukaryota</taxon>
        <taxon>Viridiplantae</taxon>
        <taxon>Chlorophyta</taxon>
        <taxon>core chlorophytes</taxon>
        <taxon>Chlorophyceae</taxon>
        <taxon>CS clade</taxon>
        <taxon>Chlamydomonadales</taxon>
        <taxon>Chlamydomonadaceae</taxon>
        <taxon>Chlamydomonas</taxon>
    </lineage>
</organism>
<evidence type="ECO:0000313" key="2">
    <source>
        <dbReference type="EMBL" id="GAX73121.1"/>
    </source>
</evidence>
<feature type="compositionally biased region" description="Polar residues" evidence="1">
    <location>
        <begin position="173"/>
        <end position="182"/>
    </location>
</feature>
<feature type="compositionally biased region" description="Low complexity" evidence="1">
    <location>
        <begin position="379"/>
        <end position="393"/>
    </location>
</feature>
<protein>
    <submittedName>
        <fullName evidence="2">Uncharacterized protein</fullName>
    </submittedName>
</protein>
<gene>
    <name evidence="2" type="ORF">CEUSTIGMA_g574.t1</name>
</gene>
<feature type="region of interest" description="Disordered" evidence="1">
    <location>
        <begin position="103"/>
        <end position="187"/>
    </location>
</feature>
<proteinExistence type="predicted"/>
<reference evidence="2 3" key="1">
    <citation type="submission" date="2017-08" db="EMBL/GenBank/DDBJ databases">
        <title>Acidophilic green algal genome provides insights into adaptation to an acidic environment.</title>
        <authorList>
            <person name="Hirooka S."/>
            <person name="Hirose Y."/>
            <person name="Kanesaki Y."/>
            <person name="Higuchi S."/>
            <person name="Fujiwara T."/>
            <person name="Onuma R."/>
            <person name="Era A."/>
            <person name="Ohbayashi R."/>
            <person name="Uzuka A."/>
            <person name="Nozaki H."/>
            <person name="Yoshikawa H."/>
            <person name="Miyagishima S.Y."/>
        </authorList>
    </citation>
    <scope>NUCLEOTIDE SEQUENCE [LARGE SCALE GENOMIC DNA]</scope>
    <source>
        <strain evidence="2 3">NIES-2499</strain>
    </source>
</reference>
<feature type="compositionally biased region" description="Low complexity" evidence="1">
    <location>
        <begin position="57"/>
        <end position="67"/>
    </location>
</feature>
<feature type="region of interest" description="Disordered" evidence="1">
    <location>
        <begin position="1"/>
        <end position="76"/>
    </location>
</feature>
<evidence type="ECO:0000313" key="3">
    <source>
        <dbReference type="Proteomes" id="UP000232323"/>
    </source>
</evidence>
<feature type="compositionally biased region" description="Low complexity" evidence="1">
    <location>
        <begin position="115"/>
        <end position="130"/>
    </location>
</feature>
<name>A0A250WQP6_9CHLO</name>
<evidence type="ECO:0000256" key="1">
    <source>
        <dbReference type="SAM" id="MobiDB-lite"/>
    </source>
</evidence>
<accession>A0A250WQP6</accession>
<comment type="caution">
    <text evidence="2">The sequence shown here is derived from an EMBL/GenBank/DDBJ whole genome shotgun (WGS) entry which is preliminary data.</text>
</comment>
<sequence length="752" mass="83144">MPCSQHPGLRTLPSSQAPHLHPLHSTVSGSPPPSSSGYPSSITFDPIPPTHTAASLPTSSSHQHAAPPAAPSRERNLPRISEVDHGGHIPFNMGIHAGARRVPLSQLSPGPPSALPASEYHSPPSHPSEGASHHHSHSRAPPQAHVPTFIPPDPRRAAPVSFASHGPAHSTGYVPSTSTNNIPYDEDQTFKLNGTKKSFDAKSVPTFKPKKGLITYYKYSQTLNNLIATQGPRFDNCHAYLVWALVTHRHLSQPLPDEYRIWSANLKMGVSNSIDIVPPEEGVREFVERVLQVYDLFNMADPLMLAQELERYPTLHVFKAGLPEDYSPHITKILQELGVRTMDRDQQLMHIITKLQNYHEFVISGKHDNSWVTSTPGKSAHSSSTGHHTPSSPQAHETGYTRPLRRAFPATHVSMLDENVHDVPVHDSEYAYDTGTSNPQIPVDNDEQERVLSLQEELVEFYQDARRAKEFRPTSGPRHKQRGRPRNTAIPTAVITPKAPAFLLKRGPGRPKKIPTALVALMPTYKWSYPRAVEQGLSDLLPGISDPAFSKHISSFSPGGNRFKQHFNPVSAVELSTLLNLLDDSYSHSILDATHGAAVGVILHLPASESFSITTNEYLCDVPADFHLDPMQPESYTLIKEHHSMHIIIVCPALPLADILIPLASIYAQHVACCLISKKYFLNSYYGRYAWLISLRAEDRLYIIPSDSNNATDNVWMLIIFSSSGVKYSILKDSKDQLTGILLASSEYVLKS</sequence>